<protein>
    <submittedName>
        <fullName evidence="7">Unannotated protein</fullName>
    </submittedName>
</protein>
<feature type="compositionally biased region" description="Low complexity" evidence="6">
    <location>
        <begin position="100"/>
        <end position="113"/>
    </location>
</feature>
<dbReference type="InterPro" id="IPR017395">
    <property type="entry name" value="Chlorophyllase-like"/>
</dbReference>
<evidence type="ECO:0000256" key="5">
    <source>
        <dbReference type="ARBA" id="ARBA00023157"/>
    </source>
</evidence>
<keyword evidence="3" id="KW-0443">Lipid metabolism</keyword>
<dbReference type="AlphaFoldDB" id="A0A6J6DZ82"/>
<evidence type="ECO:0000256" key="2">
    <source>
        <dbReference type="ARBA" id="ARBA00022963"/>
    </source>
</evidence>
<dbReference type="Pfam" id="PF07224">
    <property type="entry name" value="Chlorophyllase"/>
    <property type="match status" value="1"/>
</dbReference>
<evidence type="ECO:0000256" key="3">
    <source>
        <dbReference type="ARBA" id="ARBA00023098"/>
    </source>
</evidence>
<evidence type="ECO:0000256" key="1">
    <source>
        <dbReference type="ARBA" id="ARBA00022801"/>
    </source>
</evidence>
<feature type="region of interest" description="Disordered" evidence="6">
    <location>
        <begin position="94"/>
        <end position="113"/>
    </location>
</feature>
<reference evidence="7" key="1">
    <citation type="submission" date="2020-05" db="EMBL/GenBank/DDBJ databases">
        <authorList>
            <person name="Chiriac C."/>
            <person name="Salcher M."/>
            <person name="Ghai R."/>
            <person name="Kavagutti S V."/>
        </authorList>
    </citation>
    <scope>NUCLEOTIDE SEQUENCE</scope>
</reference>
<keyword evidence="1" id="KW-0378">Hydrolase</keyword>
<dbReference type="GO" id="GO:0016042">
    <property type="term" value="P:lipid catabolic process"/>
    <property type="evidence" value="ECO:0007669"/>
    <property type="project" value="UniProtKB-KW"/>
</dbReference>
<dbReference type="InterPro" id="IPR002186">
    <property type="entry name" value="Neocarzinostatin_fam"/>
</dbReference>
<organism evidence="7">
    <name type="scientific">freshwater metagenome</name>
    <dbReference type="NCBI Taxonomy" id="449393"/>
    <lineage>
        <taxon>unclassified sequences</taxon>
        <taxon>metagenomes</taxon>
        <taxon>ecological metagenomes</taxon>
    </lineage>
</organism>
<keyword evidence="5" id="KW-1015">Disulfide bond</keyword>
<dbReference type="PROSITE" id="PS51257">
    <property type="entry name" value="PROKAR_LIPOPROTEIN"/>
    <property type="match status" value="1"/>
</dbReference>
<dbReference type="InterPro" id="IPR027273">
    <property type="entry name" value="Neocarzinostatin-like"/>
</dbReference>
<dbReference type="GO" id="GO:0003677">
    <property type="term" value="F:DNA binding"/>
    <property type="evidence" value="ECO:0007669"/>
    <property type="project" value="UniProtKB-KW"/>
</dbReference>
<proteinExistence type="predicted"/>
<dbReference type="GO" id="GO:0006952">
    <property type="term" value="P:defense response"/>
    <property type="evidence" value="ECO:0007669"/>
    <property type="project" value="InterPro"/>
</dbReference>
<accession>A0A6J6DZ82</accession>
<keyword evidence="2" id="KW-0442">Lipid degradation</keyword>
<dbReference type="InterPro" id="IPR029058">
    <property type="entry name" value="AB_hydrolase_fold"/>
</dbReference>
<name>A0A6J6DZ82_9ZZZZ</name>
<evidence type="ECO:0000256" key="6">
    <source>
        <dbReference type="SAM" id="MobiDB-lite"/>
    </source>
</evidence>
<dbReference type="EMBL" id="CAEZTG010000090">
    <property type="protein sequence ID" value="CAB4568816.1"/>
    <property type="molecule type" value="Genomic_DNA"/>
</dbReference>
<evidence type="ECO:0000256" key="4">
    <source>
        <dbReference type="ARBA" id="ARBA00023125"/>
    </source>
</evidence>
<dbReference type="PANTHER" id="PTHR10272:SF0">
    <property type="entry name" value="PLATELET-ACTIVATING FACTOR ACETYLHYDROLASE"/>
    <property type="match status" value="1"/>
</dbReference>
<dbReference type="Gene3D" id="2.60.40.230">
    <property type="entry name" value="Neocarzinostatin-like"/>
    <property type="match status" value="1"/>
</dbReference>
<dbReference type="GO" id="GO:0003847">
    <property type="term" value="F:1-alkyl-2-acetylglycerophosphocholine esterase activity"/>
    <property type="evidence" value="ECO:0007669"/>
    <property type="project" value="TreeGrafter"/>
</dbReference>
<dbReference type="Gene3D" id="3.40.50.1820">
    <property type="entry name" value="alpha/beta hydrolase"/>
    <property type="match status" value="1"/>
</dbReference>
<gene>
    <name evidence="7" type="ORF">UFOPK1603_01035</name>
</gene>
<dbReference type="SUPFAM" id="SSF49319">
    <property type="entry name" value="Actinoxanthin-like"/>
    <property type="match status" value="1"/>
</dbReference>
<dbReference type="PANTHER" id="PTHR10272">
    <property type="entry name" value="PLATELET-ACTIVATING FACTOR ACETYLHYDROLASE"/>
    <property type="match status" value="1"/>
</dbReference>
<dbReference type="SUPFAM" id="SSF53474">
    <property type="entry name" value="alpha/beta-Hydrolases"/>
    <property type="match status" value="1"/>
</dbReference>
<dbReference type="Pfam" id="PF00960">
    <property type="entry name" value="Neocarzinostat"/>
    <property type="match status" value="1"/>
</dbReference>
<evidence type="ECO:0000313" key="7">
    <source>
        <dbReference type="EMBL" id="CAB4568816.1"/>
    </source>
</evidence>
<sequence length="472" mass="49059">MHRFLTLSKQSRAVLAVFALALLSVTACSRSSSDSNKASSDRRVGTVFPVGISSFTFVDESRPTPANATQPGSPTRTLSVRVWYPAVAPSADEVRDDDFSSVPDPSPSFDAPPATGAGPFPLIVFGHGLGGVPAVYGDLLESWAAAGFVVAAPAFPLSNENSPGGPDAGDVSNQPGDVSAVITEVLALSASAEGRVLAGMIDGEHIGVAGHSNGGITTAGLIGQSCCFDDRIDAAIIIAGTSQLFPGGTFDWSRTPPLLVMHGEDDTLIPLDEGKRLFNNARSPKGLFTLLGIDHGSFLVRDSKAFPITVKTSLDFWNGYLKLDASAVAALPNDQEPGVATMTFVSEDDDDVTVELSESKMLSRSASVEPSTNLRNGQLVRVTWSGFIPGRVVNVVQCSDGGRGSSASCNLVTGKILQPNPTGSGSLDLEIVVGRVGDGRCDATAADCVIVVNDASLQDDDANIRIPLTFAP</sequence>
<keyword evidence="4" id="KW-0238">DNA-binding</keyword>